<evidence type="ECO:0000313" key="5">
    <source>
        <dbReference type="Proteomes" id="UP000248134"/>
    </source>
</evidence>
<gene>
    <name evidence="4" type="ORF">DNX69_01705</name>
</gene>
<dbReference type="PANTHER" id="PTHR43201">
    <property type="entry name" value="ACYL-COA SYNTHETASE"/>
    <property type="match status" value="1"/>
</dbReference>
<dbReference type="OrthoDB" id="7842397at2"/>
<dbReference type="InterPro" id="IPR000873">
    <property type="entry name" value="AMP-dep_synth/lig_dom"/>
</dbReference>
<dbReference type="AlphaFoldDB" id="A0A323V0W0"/>
<comment type="caution">
    <text evidence="4">The sequence shown here is derived from an EMBL/GenBank/DDBJ whole genome shotgun (WGS) entry which is preliminary data.</text>
</comment>
<reference evidence="4 5" key="1">
    <citation type="submission" date="2018-06" db="EMBL/GenBank/DDBJ databases">
        <title>Draft Whole-Genome Sequence of the purple photosynthetic bacterium Rhodospeudomonas palustris XCP.</title>
        <authorList>
            <person name="Rayyan A."/>
            <person name="Meyer T.E."/>
            <person name="Kyndt J.A."/>
        </authorList>
    </citation>
    <scope>NUCLEOTIDE SEQUENCE [LARGE SCALE GENOMIC DNA]</scope>
    <source>
        <strain evidence="4 5">XCP</strain>
    </source>
</reference>
<evidence type="ECO:0000259" key="3">
    <source>
        <dbReference type="Pfam" id="PF00501"/>
    </source>
</evidence>
<evidence type="ECO:0000256" key="1">
    <source>
        <dbReference type="ARBA" id="ARBA00006432"/>
    </source>
</evidence>
<accession>A0A323V0W0</accession>
<dbReference type="GO" id="GO:0031956">
    <property type="term" value="F:medium-chain fatty acid-CoA ligase activity"/>
    <property type="evidence" value="ECO:0007669"/>
    <property type="project" value="TreeGrafter"/>
</dbReference>
<dbReference type="PANTHER" id="PTHR43201:SF5">
    <property type="entry name" value="MEDIUM-CHAIN ACYL-COA LIGASE ACSF2, MITOCHONDRIAL"/>
    <property type="match status" value="1"/>
</dbReference>
<dbReference type="Pfam" id="PF00501">
    <property type="entry name" value="AMP-binding"/>
    <property type="match status" value="1"/>
</dbReference>
<protein>
    <submittedName>
        <fullName evidence="4">Long-chain fatty acid--CoA ligase</fullName>
    </submittedName>
</protein>
<name>A0A323V0W0_RHOPL</name>
<dbReference type="Proteomes" id="UP000248134">
    <property type="component" value="Unassembled WGS sequence"/>
</dbReference>
<dbReference type="GO" id="GO:0006631">
    <property type="term" value="P:fatty acid metabolic process"/>
    <property type="evidence" value="ECO:0007669"/>
    <property type="project" value="TreeGrafter"/>
</dbReference>
<dbReference type="Gene3D" id="3.40.50.12780">
    <property type="entry name" value="N-terminal domain of ligase-like"/>
    <property type="match status" value="1"/>
</dbReference>
<evidence type="ECO:0000256" key="2">
    <source>
        <dbReference type="ARBA" id="ARBA00022598"/>
    </source>
</evidence>
<feature type="domain" description="AMP-dependent synthetase/ligase" evidence="3">
    <location>
        <begin position="14"/>
        <end position="300"/>
    </location>
</feature>
<keyword evidence="2 4" id="KW-0436">Ligase</keyword>
<proteinExistence type="inferred from homology"/>
<dbReference type="RefSeq" id="WP_110784295.1">
    <property type="nucleotide sequence ID" value="NZ_QKQS01000003.1"/>
</dbReference>
<evidence type="ECO:0000313" key="4">
    <source>
        <dbReference type="EMBL" id="PZA13798.1"/>
    </source>
</evidence>
<dbReference type="EMBL" id="QKQS01000003">
    <property type="protein sequence ID" value="PZA13798.1"/>
    <property type="molecule type" value="Genomic_DNA"/>
</dbReference>
<dbReference type="InterPro" id="IPR042099">
    <property type="entry name" value="ANL_N_sf"/>
</dbReference>
<sequence>MSQPNTSPTLDGLFRRTLARQPDAIALIDPPDKQRITGQPPRRLTYAEADRAISALSAHFVTAGLPSNSVIAVQLPNTIEFPLTVLAAHRAGLVVALLPQLWRHADLTAALNRTGARAIVSTRWIDGVSHSDLAMNAAAEAFSIRHVCGFGDDLPEGMASLDMAMADSTALPPAPGLQEARRAAVITFDTTGDGVRAIPRSHLHLIAGGLAVFLESAIPQGAMLLSAQTPASFAGLASSMVTWLLSGGTLALHHPFDDAVLERQVVDLGCQALVAPAPLALRLGEAGLSAEAPSLRSVVGLWRAPEQVASSPNWIGTPAKFTDLYLFGEAGLFGAQRAADGTPAAIMPGPHTAPRNSAGGTTAGELLITPKGTLGLRGPMVTLAAYAPLPPLNSSIPMAPPPDFVDTGYAARLDRATGAVCITAPPAGVMSVGGYRFLAQDLQEWAKRLGQGALLTALPDRLSGYRLAGRAQDNSRAREALAELGLNPLMVEAFRDAPKVEENRASTLTPH</sequence>
<dbReference type="SUPFAM" id="SSF56801">
    <property type="entry name" value="Acetyl-CoA synthetase-like"/>
    <property type="match status" value="1"/>
</dbReference>
<comment type="similarity">
    <text evidence="1">Belongs to the ATP-dependent AMP-binding enzyme family.</text>
</comment>
<organism evidence="4 5">
    <name type="scientific">Rhodopseudomonas palustris</name>
    <dbReference type="NCBI Taxonomy" id="1076"/>
    <lineage>
        <taxon>Bacteria</taxon>
        <taxon>Pseudomonadati</taxon>
        <taxon>Pseudomonadota</taxon>
        <taxon>Alphaproteobacteria</taxon>
        <taxon>Hyphomicrobiales</taxon>
        <taxon>Nitrobacteraceae</taxon>
        <taxon>Rhodopseudomonas</taxon>
    </lineage>
</organism>